<dbReference type="PRINTS" id="PR00411">
    <property type="entry name" value="PNDRDTASEI"/>
</dbReference>
<feature type="domain" description="Reductase C-terminal" evidence="7">
    <location>
        <begin position="346"/>
        <end position="429"/>
    </location>
</feature>
<evidence type="ECO:0000259" key="6">
    <source>
        <dbReference type="Pfam" id="PF07992"/>
    </source>
</evidence>
<dbReference type="SUPFAM" id="SSF51905">
    <property type="entry name" value="FAD/NAD(P)-binding domain"/>
    <property type="match status" value="2"/>
</dbReference>
<protein>
    <submittedName>
        <fullName evidence="8">FAD-dependent oxidoreductase</fullName>
    </submittedName>
</protein>
<dbReference type="AlphaFoldDB" id="A0ABD5E1X2"/>
<dbReference type="PANTHER" id="PTHR43557">
    <property type="entry name" value="APOPTOSIS-INDUCING FACTOR 1"/>
    <property type="match status" value="1"/>
</dbReference>
<keyword evidence="2" id="KW-0285">Flavoprotein</keyword>
<dbReference type="Gene3D" id="3.50.50.60">
    <property type="entry name" value="FAD/NAD(P)-binding domain"/>
    <property type="match status" value="2"/>
</dbReference>
<dbReference type="Pfam" id="PF07992">
    <property type="entry name" value="Pyr_redox_2"/>
    <property type="match status" value="1"/>
</dbReference>
<evidence type="ECO:0000313" key="9">
    <source>
        <dbReference type="Proteomes" id="UP001183607"/>
    </source>
</evidence>
<dbReference type="PANTHER" id="PTHR43557:SF2">
    <property type="entry name" value="RIESKE DOMAIN-CONTAINING PROTEIN-RELATED"/>
    <property type="match status" value="1"/>
</dbReference>
<evidence type="ECO:0000256" key="5">
    <source>
        <dbReference type="SAM" id="MobiDB-lite"/>
    </source>
</evidence>
<dbReference type="Proteomes" id="UP001183607">
    <property type="component" value="Unassembled WGS sequence"/>
</dbReference>
<evidence type="ECO:0000256" key="3">
    <source>
        <dbReference type="ARBA" id="ARBA00022827"/>
    </source>
</evidence>
<dbReference type="PRINTS" id="PR00368">
    <property type="entry name" value="FADPNR"/>
</dbReference>
<dbReference type="GO" id="GO:0016491">
    <property type="term" value="F:oxidoreductase activity"/>
    <property type="evidence" value="ECO:0007669"/>
    <property type="project" value="UniProtKB-KW"/>
</dbReference>
<evidence type="ECO:0000259" key="7">
    <source>
        <dbReference type="Pfam" id="PF14759"/>
    </source>
</evidence>
<keyword evidence="3" id="KW-0274">FAD</keyword>
<keyword evidence="4" id="KW-0560">Oxidoreductase</keyword>
<dbReference type="InterPro" id="IPR028202">
    <property type="entry name" value="Reductase_C"/>
</dbReference>
<dbReference type="InterPro" id="IPR036188">
    <property type="entry name" value="FAD/NAD-bd_sf"/>
</dbReference>
<evidence type="ECO:0000256" key="4">
    <source>
        <dbReference type="ARBA" id="ARBA00023002"/>
    </source>
</evidence>
<feature type="compositionally biased region" description="Pro residues" evidence="5">
    <location>
        <begin position="1"/>
        <end position="20"/>
    </location>
</feature>
<dbReference type="SUPFAM" id="SSF55424">
    <property type="entry name" value="FAD/NAD-linked reductases, dimerisation (C-terminal) domain"/>
    <property type="match status" value="1"/>
</dbReference>
<comment type="cofactor">
    <cofactor evidence="1">
        <name>FAD</name>
        <dbReference type="ChEBI" id="CHEBI:57692"/>
    </cofactor>
</comment>
<evidence type="ECO:0000256" key="2">
    <source>
        <dbReference type="ARBA" id="ARBA00022630"/>
    </source>
</evidence>
<sequence length="442" mass="45103">MPSDHQPPGPGLPPDLPGPPPRHEGTLIVGASQAGLQLAVALRQAGDTSPLLLVGEEPYAPYQRPPLSKEYLTGELAPEALAFRTPAFYAEQGIELLTGERVTSVGLSGGRGTAHTATGRTLGFARLALTVGAAPRRLDVPGTGLDGVLTLRDRDDAARLRERLADARRVVIVGGGFIGLETAAAARARDKDVTVVEAGPRLMGRAVAPAVSAAYRAAHERRGTRVLLSTAVTGFAEGAPGRVAGVRLGDGRVLPADLVLVGAGAVARTGLAAQLGLTCAGGIVVDAAGRTSRPGVWAAGDCTAAPHPQTGEGRVRIESVQNAVAQASAAAASMCGAPPPKAQVPWFWSFQGDLKLQIAGLSAGHDATVVRGDADGERFSVLYYRDGALLAADCVNSPADYMVVRKALGQGLSIPPGAAADVSVPLKRALPAPGTPRTPAAV</sequence>
<dbReference type="RefSeq" id="WP_311676835.1">
    <property type="nucleotide sequence ID" value="NZ_JAVRER010000009.1"/>
</dbReference>
<feature type="region of interest" description="Disordered" evidence="5">
    <location>
        <begin position="1"/>
        <end position="24"/>
    </location>
</feature>
<dbReference type="InterPro" id="IPR050446">
    <property type="entry name" value="FAD-oxidoreductase/Apoptosis"/>
</dbReference>
<dbReference type="InterPro" id="IPR023753">
    <property type="entry name" value="FAD/NAD-binding_dom"/>
</dbReference>
<comment type="caution">
    <text evidence="8">The sequence shown here is derived from an EMBL/GenBank/DDBJ whole genome shotgun (WGS) entry which is preliminary data.</text>
</comment>
<feature type="domain" description="FAD/NAD(P)-binding" evidence="6">
    <location>
        <begin position="27"/>
        <end position="327"/>
    </location>
</feature>
<organism evidence="8 9">
    <name type="scientific">Streptomyces evansiae</name>
    <dbReference type="NCBI Taxonomy" id="3075535"/>
    <lineage>
        <taxon>Bacteria</taxon>
        <taxon>Bacillati</taxon>
        <taxon>Actinomycetota</taxon>
        <taxon>Actinomycetes</taxon>
        <taxon>Kitasatosporales</taxon>
        <taxon>Streptomycetaceae</taxon>
        <taxon>Streptomyces</taxon>
    </lineage>
</organism>
<dbReference type="EMBL" id="JAVRER010000009">
    <property type="protein sequence ID" value="MDT0415456.1"/>
    <property type="molecule type" value="Genomic_DNA"/>
</dbReference>
<evidence type="ECO:0000256" key="1">
    <source>
        <dbReference type="ARBA" id="ARBA00001974"/>
    </source>
</evidence>
<reference evidence="9" key="1">
    <citation type="submission" date="2023-07" db="EMBL/GenBank/DDBJ databases">
        <title>30 novel species of actinomycetes from the DSMZ collection.</title>
        <authorList>
            <person name="Nouioui I."/>
        </authorList>
    </citation>
    <scope>NUCLEOTIDE SEQUENCE [LARGE SCALE GENOMIC DNA]</scope>
    <source>
        <strain evidence="9">DSM 41982</strain>
    </source>
</reference>
<proteinExistence type="predicted"/>
<gene>
    <name evidence="8" type="ORF">RM574_08125</name>
</gene>
<dbReference type="Gene3D" id="3.30.390.30">
    <property type="match status" value="1"/>
</dbReference>
<name>A0ABD5E1X2_9ACTN</name>
<dbReference type="InterPro" id="IPR016156">
    <property type="entry name" value="FAD/NAD-linked_Rdtase_dimer_sf"/>
</dbReference>
<dbReference type="Pfam" id="PF14759">
    <property type="entry name" value="Reductase_C"/>
    <property type="match status" value="1"/>
</dbReference>
<evidence type="ECO:0000313" key="8">
    <source>
        <dbReference type="EMBL" id="MDT0415456.1"/>
    </source>
</evidence>
<accession>A0ABD5E1X2</accession>